<evidence type="ECO:0000313" key="2">
    <source>
        <dbReference type="EMBL" id="QOY35452.1"/>
    </source>
</evidence>
<keyword evidence="3" id="KW-1185">Reference proteome</keyword>
<dbReference type="EMBL" id="CP063356">
    <property type="protein sequence ID" value="QOY35452.1"/>
    <property type="molecule type" value="Genomic_DNA"/>
</dbReference>
<evidence type="ECO:0000313" key="1">
    <source>
        <dbReference type="EMBL" id="OIJ11022.1"/>
    </source>
</evidence>
<dbReference type="KEGG" id="aia:AWH56_022645"/>
<gene>
    <name evidence="2" type="ORF">AWH56_022645</name>
    <name evidence="1" type="ORF">AWH56_16215</name>
</gene>
<dbReference type="RefSeq" id="WP_071318052.1">
    <property type="nucleotide sequence ID" value="NZ_CP063356.2"/>
</dbReference>
<organism evidence="1 3">
    <name type="scientific">Anaerobacillus isosaccharinicus</name>
    <dbReference type="NCBI Taxonomy" id="1532552"/>
    <lineage>
        <taxon>Bacteria</taxon>
        <taxon>Bacillati</taxon>
        <taxon>Bacillota</taxon>
        <taxon>Bacilli</taxon>
        <taxon>Bacillales</taxon>
        <taxon>Bacillaceae</taxon>
        <taxon>Anaerobacillus</taxon>
    </lineage>
</organism>
<sequence length="164" mass="19299">MLEKQLLKELQEYVNIHLTTFIYDISEPEINYSENQYHMEIEDFIKNKRKQTFAQVLFTFIDKKGYSDAEIYKKAGLDRRHFSKIRSNPEYRLGKNTAIALAFALELTKKEAEKLLSSAGFSLSDNDTFDLVIQFCLEKKIYDLHDVNQALNYFSLKPLLRVIE</sequence>
<dbReference type="Proteomes" id="UP000180175">
    <property type="component" value="Chromosome"/>
</dbReference>
<reference evidence="2 3" key="2">
    <citation type="journal article" date="2017" name="Genome Announc.">
        <title>Draft Genome Sequences of Four Alkaliphilic Bacteria Belonging to the Anaerobacillus Genus.</title>
        <authorList>
            <person name="Bassil N.M."/>
            <person name="Lloyd J.R."/>
        </authorList>
    </citation>
    <scope>NUCLEOTIDE SEQUENCE [LARGE SCALE GENOMIC DNA]</scope>
    <source>
        <strain evidence="2 3">NB2006</strain>
    </source>
</reference>
<accession>A0A1S2LES3</accession>
<evidence type="ECO:0008006" key="4">
    <source>
        <dbReference type="Google" id="ProtNLM"/>
    </source>
</evidence>
<dbReference type="AlphaFoldDB" id="A0A1S2LES3"/>
<dbReference type="OrthoDB" id="6194521at2"/>
<name>A0A1S2LES3_9BACI</name>
<evidence type="ECO:0000313" key="3">
    <source>
        <dbReference type="Proteomes" id="UP000180175"/>
    </source>
</evidence>
<reference evidence="1 3" key="1">
    <citation type="submission" date="2016-10" db="EMBL/GenBank/DDBJ databases">
        <title>Draft genome sequences of four alkaliphilic bacteria belonging to the Anaerobacillus genus.</title>
        <authorList>
            <person name="Bassil N.M."/>
            <person name="Lloyd J.R."/>
        </authorList>
    </citation>
    <scope>NUCLEOTIDE SEQUENCE [LARGE SCALE GENOMIC DNA]</scope>
    <source>
        <strain evidence="1 3">NB2006</strain>
    </source>
</reference>
<reference evidence="2" key="4">
    <citation type="submission" date="2020-10" db="EMBL/GenBank/DDBJ databases">
        <authorList>
            <person name="Bassil N.M."/>
            <person name="Lloyd J.R."/>
        </authorList>
    </citation>
    <scope>NUCLEOTIDE SEQUENCE</scope>
    <source>
        <strain evidence="2">NB2006</strain>
    </source>
</reference>
<dbReference type="EMBL" id="LQXD01000142">
    <property type="protein sequence ID" value="OIJ11022.1"/>
    <property type="molecule type" value="Genomic_DNA"/>
</dbReference>
<reference evidence="2 3" key="3">
    <citation type="journal article" date="2019" name="Int. J. Syst. Evol. Microbiol.">
        <title>Anaerobacillus isosaccharinicus sp. nov., an alkaliphilic bacterium which degrades isosaccharinic acid.</title>
        <authorList>
            <person name="Bassil N.M."/>
            <person name="Lloyd J.R."/>
        </authorList>
    </citation>
    <scope>NUCLEOTIDE SEQUENCE [LARGE SCALE GENOMIC DNA]</scope>
    <source>
        <strain evidence="2 3">NB2006</strain>
    </source>
</reference>
<protein>
    <recommendedName>
        <fullName evidence="4">Appr-1-p processing protein</fullName>
    </recommendedName>
</protein>
<proteinExistence type="predicted"/>